<protein>
    <submittedName>
        <fullName evidence="2">Uncharacterized protein</fullName>
    </submittedName>
</protein>
<evidence type="ECO:0000256" key="1">
    <source>
        <dbReference type="SAM" id="Phobius"/>
    </source>
</evidence>
<name>A0A7G3B9A5_LUTLO</name>
<keyword evidence="1" id="KW-1133">Transmembrane helix</keyword>
<organism evidence="2">
    <name type="scientific">Lutzomyia longipalpis</name>
    <name type="common">Sand fly</name>
    <dbReference type="NCBI Taxonomy" id="7200"/>
    <lineage>
        <taxon>Eukaryota</taxon>
        <taxon>Metazoa</taxon>
        <taxon>Ecdysozoa</taxon>
        <taxon>Arthropoda</taxon>
        <taxon>Hexapoda</taxon>
        <taxon>Insecta</taxon>
        <taxon>Pterygota</taxon>
        <taxon>Neoptera</taxon>
        <taxon>Endopterygota</taxon>
        <taxon>Diptera</taxon>
        <taxon>Nematocera</taxon>
        <taxon>Psychodoidea</taxon>
        <taxon>Psychodidae</taxon>
        <taxon>Lutzomyia</taxon>
        <taxon>Lutzomyia</taxon>
    </lineage>
</organism>
<keyword evidence="1" id="KW-0812">Transmembrane</keyword>
<dbReference type="AlphaFoldDB" id="A0A7G3B9A5"/>
<proteinExistence type="predicted"/>
<accession>A0A7G3B9A5</accession>
<keyword evidence="1" id="KW-0472">Membrane</keyword>
<sequence length="77" mass="9067">MTVFAEFVGIFASSHIFFIHFTFLLYLIPIFAIYYLFYIVFVLIYYVLLVFFCSLLVISLSDLENTRKEIKKGSLFG</sequence>
<reference evidence="2" key="1">
    <citation type="journal article" date="2020" name="BMC">
        <title>Leishmania infection induces a limited differential gene expression in the sand fly midgut.</title>
        <authorList>
            <person name="Coutinho-Abreu I.V."/>
            <person name="Serafim T.D."/>
            <person name="Meneses C."/>
            <person name="Kamhawi S."/>
            <person name="Oliveira F."/>
            <person name="Valenzuela J.G."/>
        </authorList>
    </citation>
    <scope>NUCLEOTIDE SEQUENCE</scope>
    <source>
        <strain evidence="2">Jacobina</strain>
        <tissue evidence="2">Midgut</tissue>
    </source>
</reference>
<dbReference type="EMBL" id="GITU01011413">
    <property type="protein sequence ID" value="MBC1180116.1"/>
    <property type="molecule type" value="Transcribed_RNA"/>
</dbReference>
<feature type="transmembrane region" description="Helical" evidence="1">
    <location>
        <begin position="7"/>
        <end position="28"/>
    </location>
</feature>
<feature type="transmembrane region" description="Helical" evidence="1">
    <location>
        <begin position="34"/>
        <end position="58"/>
    </location>
</feature>
<evidence type="ECO:0000313" key="2">
    <source>
        <dbReference type="EMBL" id="MBC1180116.1"/>
    </source>
</evidence>